<accession>W6MIR4</accession>
<dbReference type="PANTHER" id="PTHR34187:SF2">
    <property type="entry name" value="DUF202 DOMAIN-CONTAINING PROTEIN"/>
    <property type="match status" value="1"/>
</dbReference>
<evidence type="ECO:0000256" key="4">
    <source>
        <dbReference type="ARBA" id="ARBA00022989"/>
    </source>
</evidence>
<organism evidence="9 10">
    <name type="scientific">Kuraishia capsulata CBS 1993</name>
    <dbReference type="NCBI Taxonomy" id="1382522"/>
    <lineage>
        <taxon>Eukaryota</taxon>
        <taxon>Fungi</taxon>
        <taxon>Dikarya</taxon>
        <taxon>Ascomycota</taxon>
        <taxon>Saccharomycotina</taxon>
        <taxon>Pichiomycetes</taxon>
        <taxon>Pichiales</taxon>
        <taxon>Pichiaceae</taxon>
        <taxon>Kuraishia</taxon>
    </lineage>
</organism>
<dbReference type="GO" id="GO:0005886">
    <property type="term" value="C:plasma membrane"/>
    <property type="evidence" value="ECO:0007669"/>
    <property type="project" value="UniProtKB-SubCell"/>
</dbReference>
<dbReference type="HOGENOM" id="CLU_053359_3_0_1"/>
<dbReference type="InterPro" id="IPR003807">
    <property type="entry name" value="DUF202"/>
</dbReference>
<evidence type="ECO:0000256" key="5">
    <source>
        <dbReference type="ARBA" id="ARBA00023136"/>
    </source>
</evidence>
<keyword evidence="10" id="KW-1185">Reference proteome</keyword>
<evidence type="ECO:0000256" key="2">
    <source>
        <dbReference type="ARBA" id="ARBA00022475"/>
    </source>
</evidence>
<dbReference type="Proteomes" id="UP000019384">
    <property type="component" value="Unassembled WGS sequence"/>
</dbReference>
<dbReference type="RefSeq" id="XP_022458390.1">
    <property type="nucleotide sequence ID" value="XM_022602602.1"/>
</dbReference>
<keyword evidence="3 7" id="KW-0812">Transmembrane</keyword>
<evidence type="ECO:0000256" key="7">
    <source>
        <dbReference type="SAM" id="Phobius"/>
    </source>
</evidence>
<name>W6MIR4_9ASCO</name>
<keyword evidence="4 7" id="KW-1133">Transmembrane helix</keyword>
<feature type="transmembrane region" description="Helical" evidence="7">
    <location>
        <begin position="167"/>
        <end position="187"/>
    </location>
</feature>
<dbReference type="OrthoDB" id="199599at2759"/>
<feature type="region of interest" description="Disordered" evidence="6">
    <location>
        <begin position="8"/>
        <end position="28"/>
    </location>
</feature>
<evidence type="ECO:0000256" key="3">
    <source>
        <dbReference type="ARBA" id="ARBA00022692"/>
    </source>
</evidence>
<dbReference type="InterPro" id="IPR052053">
    <property type="entry name" value="IM_YidH-like"/>
</dbReference>
<keyword evidence="5 7" id="KW-0472">Membrane</keyword>
<feature type="transmembrane region" description="Helical" evidence="7">
    <location>
        <begin position="126"/>
        <end position="147"/>
    </location>
</feature>
<comment type="subcellular location">
    <subcellularLocation>
        <location evidence="1">Cell membrane</location>
        <topology evidence="1">Multi-pass membrane protein</topology>
    </subcellularLocation>
</comment>
<evidence type="ECO:0000256" key="1">
    <source>
        <dbReference type="ARBA" id="ARBA00004651"/>
    </source>
</evidence>
<keyword evidence="2" id="KW-1003">Cell membrane</keyword>
<dbReference type="EMBL" id="HG793127">
    <property type="protein sequence ID" value="CDK26384.1"/>
    <property type="molecule type" value="Genomic_DNA"/>
</dbReference>
<evidence type="ECO:0000259" key="8">
    <source>
        <dbReference type="Pfam" id="PF02656"/>
    </source>
</evidence>
<dbReference type="GeneID" id="34519778"/>
<evidence type="ECO:0000256" key="6">
    <source>
        <dbReference type="SAM" id="MobiDB-lite"/>
    </source>
</evidence>
<reference evidence="9" key="2">
    <citation type="submission" date="2014-02" db="EMBL/GenBank/DDBJ databases">
        <title>Complete DNA sequence of /Kuraishia capsulata/ illustrates novel genomic features among budding yeasts (/Saccharomycotina/).</title>
        <authorList>
            <person name="Morales L."/>
            <person name="Noel B."/>
            <person name="Porcel B."/>
            <person name="Marcet-Houben M."/>
            <person name="Hullo M-F."/>
            <person name="Sacerdot C."/>
            <person name="Tekaia F."/>
            <person name="Leh-Louis V."/>
            <person name="Despons L."/>
            <person name="Khanna V."/>
            <person name="Aury J-M."/>
            <person name="Barbe V."/>
            <person name="Couloux A."/>
            <person name="Labadie K."/>
            <person name="Pelletier E."/>
            <person name="Souciet J-L."/>
            <person name="Boekhout T."/>
            <person name="Gabaldon T."/>
            <person name="Wincker P."/>
            <person name="Dujon B."/>
        </authorList>
    </citation>
    <scope>NUCLEOTIDE SEQUENCE</scope>
    <source>
        <strain evidence="9">CBS 1993</strain>
    </source>
</reference>
<evidence type="ECO:0000313" key="10">
    <source>
        <dbReference type="Proteomes" id="UP000019384"/>
    </source>
</evidence>
<reference evidence="9" key="1">
    <citation type="submission" date="2013-12" db="EMBL/GenBank/DDBJ databases">
        <authorList>
            <person name="Genoscope - CEA"/>
        </authorList>
    </citation>
    <scope>NUCLEOTIDE SEQUENCE</scope>
    <source>
        <strain evidence="9">CBS 1993</strain>
    </source>
</reference>
<protein>
    <recommendedName>
        <fullName evidence="8">DUF202 domain-containing protein</fullName>
    </recommendedName>
</protein>
<dbReference type="PANTHER" id="PTHR34187">
    <property type="entry name" value="FGR18P"/>
    <property type="match status" value="1"/>
</dbReference>
<feature type="domain" description="DUF202" evidence="8">
    <location>
        <begin position="70"/>
        <end position="155"/>
    </location>
</feature>
<gene>
    <name evidence="9" type="ORF">KUCA_T00002356001</name>
</gene>
<dbReference type="Pfam" id="PF02656">
    <property type="entry name" value="DUF202"/>
    <property type="match status" value="1"/>
</dbReference>
<evidence type="ECO:0000313" key="9">
    <source>
        <dbReference type="EMBL" id="CDK26384.1"/>
    </source>
</evidence>
<dbReference type="AlphaFoldDB" id="W6MIR4"/>
<proteinExistence type="predicted"/>
<sequence>MMDGILQEAVGPRNELPSEAHETGLNDQTACAQETSNEASKSRIRPGQSYYQVLSRKFSFIIPSTGSLARDHLANERTALAYIRTALNFATVGISVVQLFKYAELSSDLDSRSTSQRQKDFHLFKAFAKPIGVLLVVAGLVTVLFGGMRYVNTMKLLAEDKFPISRLSIGVIMMFVISVSEVLLEIVGDLRLLSILRF</sequence>